<accession>A0A8E7B0B7</accession>
<reference evidence="7 8" key="1">
    <citation type="submission" date="2021-05" db="EMBL/GenBank/DDBJ databases">
        <title>A novel Methanospirillum isolate from a pyrite-forming mixed culture.</title>
        <authorList>
            <person name="Bunk B."/>
            <person name="Sproer C."/>
            <person name="Spring S."/>
            <person name="Pester M."/>
        </authorList>
    </citation>
    <scope>NUCLEOTIDE SEQUENCE [LARGE SCALE GENOMIC DNA]</scope>
    <source>
        <strain evidence="7 8">J.3.6.1-F.2.7.3</strain>
    </source>
</reference>
<dbReference type="InterPro" id="IPR002136">
    <property type="entry name" value="Ribosomal_uL4"/>
</dbReference>
<dbReference type="PANTHER" id="PTHR19431">
    <property type="entry name" value="60S RIBOSOMAL PROTEIN L4"/>
    <property type="match status" value="1"/>
</dbReference>
<dbReference type="EMBL" id="CP075546">
    <property type="protein sequence ID" value="QVV88736.1"/>
    <property type="molecule type" value="Genomic_DNA"/>
</dbReference>
<dbReference type="RefSeq" id="WP_214419539.1">
    <property type="nucleotide sequence ID" value="NZ_CP075546.1"/>
</dbReference>
<dbReference type="GO" id="GO:0005840">
    <property type="term" value="C:ribosome"/>
    <property type="evidence" value="ECO:0007669"/>
    <property type="project" value="UniProtKB-KW"/>
</dbReference>
<gene>
    <name evidence="7" type="primary">rpl4p</name>
    <name evidence="6" type="synonym">rpl4</name>
    <name evidence="7" type="ORF">KHC33_15670</name>
</gene>
<dbReference type="InterPro" id="IPR019970">
    <property type="entry name" value="Ribosomall_uL4-arc"/>
</dbReference>
<dbReference type="KEGG" id="mrtj:KHC33_15670"/>
<evidence type="ECO:0000256" key="6">
    <source>
        <dbReference type="HAMAP-Rule" id="MF_01328"/>
    </source>
</evidence>
<evidence type="ECO:0000313" key="7">
    <source>
        <dbReference type="EMBL" id="QVV88736.1"/>
    </source>
</evidence>
<dbReference type="Proteomes" id="UP000680656">
    <property type="component" value="Chromosome"/>
</dbReference>
<proteinExistence type="inferred from homology"/>
<dbReference type="GO" id="GO:1990904">
    <property type="term" value="C:ribonucleoprotein complex"/>
    <property type="evidence" value="ECO:0007669"/>
    <property type="project" value="UniProtKB-KW"/>
</dbReference>
<keyword evidence="8" id="KW-1185">Reference proteome</keyword>
<name>A0A8E7B0B7_9EURY</name>
<dbReference type="GO" id="GO:0006412">
    <property type="term" value="P:translation"/>
    <property type="evidence" value="ECO:0007669"/>
    <property type="project" value="UniProtKB-UniRule"/>
</dbReference>
<dbReference type="GO" id="GO:0019843">
    <property type="term" value="F:rRNA binding"/>
    <property type="evidence" value="ECO:0007669"/>
    <property type="project" value="UniProtKB-UniRule"/>
</dbReference>
<comment type="function">
    <text evidence="6">Forms part of the polypeptide exit tunnel.</text>
</comment>
<keyword evidence="4 6" id="KW-0689">Ribosomal protein</keyword>
<sequence>MKAQVLTLTGTVAHEIELPPVFSSEYRPDLIKKAVIAQQSRRYQPHGAYVYAGITASAVGWGSGRGVSHVPRLKNSSRAAKVPQAKGGREAHPPKVEKILVRDINQKEKRKALRSAIAATLSSELVRSRGHVFTGSLPFVLSGEFESLKKTKEVIAALRAIGVYGDVERAERSRKIRAGRGKLRGRRYKQRKSILIVTGNERLRAARNLAGVDVCLVDNLNVELLAPGTQAARLTLWTEDAVRKLGGEQ</sequence>
<dbReference type="GeneID" id="65567328"/>
<dbReference type="GO" id="GO:0003735">
    <property type="term" value="F:structural constituent of ribosome"/>
    <property type="evidence" value="ECO:0007669"/>
    <property type="project" value="InterPro"/>
</dbReference>
<evidence type="ECO:0000256" key="1">
    <source>
        <dbReference type="ARBA" id="ARBA00010528"/>
    </source>
</evidence>
<keyword evidence="3 6" id="KW-0694">RNA-binding</keyword>
<evidence type="ECO:0000256" key="3">
    <source>
        <dbReference type="ARBA" id="ARBA00022884"/>
    </source>
</evidence>
<evidence type="ECO:0000256" key="2">
    <source>
        <dbReference type="ARBA" id="ARBA00022730"/>
    </source>
</evidence>
<keyword evidence="5 6" id="KW-0687">Ribonucleoprotein</keyword>
<evidence type="ECO:0000256" key="4">
    <source>
        <dbReference type="ARBA" id="ARBA00022980"/>
    </source>
</evidence>
<organism evidence="7 8">
    <name type="scientific">Methanospirillum purgamenti</name>
    <dbReference type="NCBI Taxonomy" id="2834276"/>
    <lineage>
        <taxon>Archaea</taxon>
        <taxon>Methanobacteriati</taxon>
        <taxon>Methanobacteriota</taxon>
        <taxon>Stenosarchaea group</taxon>
        <taxon>Methanomicrobia</taxon>
        <taxon>Methanomicrobiales</taxon>
        <taxon>Methanospirillaceae</taxon>
        <taxon>Methanospirillum</taxon>
    </lineage>
</organism>
<protein>
    <recommendedName>
        <fullName evidence="6">Large ribosomal subunit protein uL4</fullName>
    </recommendedName>
</protein>
<dbReference type="InterPro" id="IPR023574">
    <property type="entry name" value="Ribosomal_uL4_dom_sf"/>
</dbReference>
<dbReference type="InterPro" id="IPR045240">
    <property type="entry name" value="Ribosomal_uL4_euk/arch"/>
</dbReference>
<dbReference type="AlphaFoldDB" id="A0A8E7B0B7"/>
<comment type="similarity">
    <text evidence="1 6">Belongs to the universal ribosomal protein uL4 family.</text>
</comment>
<comment type="subunit">
    <text evidence="6">Part of the 50S ribosomal subunit.</text>
</comment>
<dbReference type="HAMAP" id="MF_01328_A">
    <property type="entry name" value="Ribosomal_uL4_A"/>
    <property type="match status" value="1"/>
</dbReference>
<keyword evidence="2 6" id="KW-0699">rRNA-binding</keyword>
<dbReference type="SUPFAM" id="SSF52166">
    <property type="entry name" value="Ribosomal protein L4"/>
    <property type="match status" value="1"/>
</dbReference>
<dbReference type="NCBIfam" id="TIGR03672">
    <property type="entry name" value="rpl4p_arch"/>
    <property type="match status" value="1"/>
</dbReference>
<comment type="function">
    <text evidence="6">One of the primary rRNA binding proteins, this protein initially binds near the 5'-end of the 23S rRNA. It is important during the early stages of 50S assembly. It makes multiple contacts with different domains of the 23S rRNA in the assembled 50S subunit and ribosome.</text>
</comment>
<dbReference type="Gene3D" id="3.40.1370.10">
    <property type="match status" value="1"/>
</dbReference>
<dbReference type="Pfam" id="PF00573">
    <property type="entry name" value="Ribosomal_L4"/>
    <property type="match status" value="1"/>
</dbReference>
<evidence type="ECO:0000256" key="5">
    <source>
        <dbReference type="ARBA" id="ARBA00023274"/>
    </source>
</evidence>
<evidence type="ECO:0000313" key="8">
    <source>
        <dbReference type="Proteomes" id="UP000680656"/>
    </source>
</evidence>